<evidence type="ECO:0000256" key="1">
    <source>
        <dbReference type="SAM" id="MobiDB-lite"/>
    </source>
</evidence>
<feature type="transmembrane region" description="Helical" evidence="2">
    <location>
        <begin position="91"/>
        <end position="112"/>
    </location>
</feature>
<dbReference type="EMBL" id="BONU01000056">
    <property type="protein sequence ID" value="GIG76462.1"/>
    <property type="molecule type" value="Genomic_DNA"/>
</dbReference>
<protein>
    <submittedName>
        <fullName evidence="3">Uncharacterized protein</fullName>
    </submittedName>
</protein>
<feature type="compositionally biased region" description="Low complexity" evidence="1">
    <location>
        <begin position="30"/>
        <end position="43"/>
    </location>
</feature>
<proteinExistence type="predicted"/>
<feature type="region of interest" description="Disordered" evidence="1">
    <location>
        <begin position="1"/>
        <end position="50"/>
    </location>
</feature>
<gene>
    <name evidence="3" type="ORF">Pfl04_48660</name>
</gene>
<accession>A0A8J3LR29</accession>
<name>A0A8J3LR29_9ACTN</name>
<dbReference type="RefSeq" id="WP_168078634.1">
    <property type="nucleotide sequence ID" value="NZ_BAAAQJ010000004.1"/>
</dbReference>
<organism evidence="3 4">
    <name type="scientific">Planosporangium flavigriseum</name>
    <dbReference type="NCBI Taxonomy" id="373681"/>
    <lineage>
        <taxon>Bacteria</taxon>
        <taxon>Bacillati</taxon>
        <taxon>Actinomycetota</taxon>
        <taxon>Actinomycetes</taxon>
        <taxon>Micromonosporales</taxon>
        <taxon>Micromonosporaceae</taxon>
        <taxon>Planosporangium</taxon>
    </lineage>
</organism>
<evidence type="ECO:0000313" key="3">
    <source>
        <dbReference type="EMBL" id="GIG76462.1"/>
    </source>
</evidence>
<evidence type="ECO:0000256" key="2">
    <source>
        <dbReference type="SAM" id="Phobius"/>
    </source>
</evidence>
<dbReference type="Proteomes" id="UP000653674">
    <property type="component" value="Unassembled WGS sequence"/>
</dbReference>
<evidence type="ECO:0000313" key="4">
    <source>
        <dbReference type="Proteomes" id="UP000653674"/>
    </source>
</evidence>
<reference evidence="3" key="1">
    <citation type="submission" date="2021-01" db="EMBL/GenBank/DDBJ databases">
        <title>Whole genome shotgun sequence of Planosporangium flavigriseum NBRC 105377.</title>
        <authorList>
            <person name="Komaki H."/>
            <person name="Tamura T."/>
        </authorList>
    </citation>
    <scope>NUCLEOTIDE SEQUENCE</scope>
    <source>
        <strain evidence="3">NBRC 105377</strain>
    </source>
</reference>
<keyword evidence="2" id="KW-1133">Transmembrane helix</keyword>
<keyword evidence="2" id="KW-0472">Membrane</keyword>
<comment type="caution">
    <text evidence="3">The sequence shown here is derived from an EMBL/GenBank/DDBJ whole genome shotgun (WGS) entry which is preliminary data.</text>
</comment>
<keyword evidence="2" id="KW-0812">Transmembrane</keyword>
<sequence length="270" mass="27738">MSEHERPTAVSDEEQPAAPAHEVSAETPVAGTTGAPASQAGAQAPPPADETGAIEVFLPADVTAADPVDSVDSSDAAAVGERPAWLRRRNVAVIGIAAAVLVLTAVAGPIAWDAWRHDNVEITTPPRIAGLVLDDSQGAHETIDYLRLAVETGVSLNKSTGAVYADEAGHSRSVLFVGGTGPVGSPDAALTKTFLLISDNNGDVEGVRSLPPGPLGGVMKCGSTKTDTGAMAVCGWADQSSLGIAMFPNRSVDQSAELLRGMRKVMQQSR</sequence>
<dbReference type="AlphaFoldDB" id="A0A8J3LR29"/>
<keyword evidence="4" id="KW-1185">Reference proteome</keyword>